<proteinExistence type="predicted"/>
<name>A0A821AJG5_9BILA</name>
<evidence type="ECO:0000313" key="2">
    <source>
        <dbReference type="EMBL" id="CAF4581941.1"/>
    </source>
</evidence>
<reference evidence="2" key="1">
    <citation type="submission" date="2021-02" db="EMBL/GenBank/DDBJ databases">
        <authorList>
            <person name="Nowell W R."/>
        </authorList>
    </citation>
    <scope>NUCLEOTIDE SEQUENCE</scope>
</reference>
<evidence type="ECO:0008006" key="4">
    <source>
        <dbReference type="Google" id="ProtNLM"/>
    </source>
</evidence>
<protein>
    <recommendedName>
        <fullName evidence="4">Tetratricopeptide repeat protein</fullName>
    </recommendedName>
</protein>
<sequence>MIGKIYLKKNHFHRGSDYLNKFIELRFNPSLQHETLHMSTQSLLYNQKLIHGTAENQSSEDICVILGNISLEQQNFNRALLCFQTLLNIQLTRNLSRDASLANTYVIFGNIHAQTIHIYESSQNYRQAISIYQTIHPVDRLLISAIQRKINHLNFPRF</sequence>
<dbReference type="InterPro" id="IPR019734">
    <property type="entry name" value="TPR_rpt"/>
</dbReference>
<organism evidence="2 3">
    <name type="scientific">Rotaria socialis</name>
    <dbReference type="NCBI Taxonomy" id="392032"/>
    <lineage>
        <taxon>Eukaryota</taxon>
        <taxon>Metazoa</taxon>
        <taxon>Spiralia</taxon>
        <taxon>Gnathifera</taxon>
        <taxon>Rotifera</taxon>
        <taxon>Eurotatoria</taxon>
        <taxon>Bdelloidea</taxon>
        <taxon>Philodinida</taxon>
        <taxon>Philodinidae</taxon>
        <taxon>Rotaria</taxon>
    </lineage>
</organism>
<dbReference type="Gene3D" id="1.25.40.10">
    <property type="entry name" value="Tetratricopeptide repeat domain"/>
    <property type="match status" value="1"/>
</dbReference>
<dbReference type="Pfam" id="PF13181">
    <property type="entry name" value="TPR_8"/>
    <property type="match status" value="1"/>
</dbReference>
<gene>
    <name evidence="1" type="ORF">GRG538_LOCUS6874</name>
    <name evidence="2" type="ORF">QYT958_LOCUS10324</name>
</gene>
<dbReference type="Proteomes" id="UP000663872">
    <property type="component" value="Unassembled WGS sequence"/>
</dbReference>
<evidence type="ECO:0000313" key="3">
    <source>
        <dbReference type="Proteomes" id="UP000663848"/>
    </source>
</evidence>
<dbReference type="Proteomes" id="UP000663848">
    <property type="component" value="Unassembled WGS sequence"/>
</dbReference>
<dbReference type="AlphaFoldDB" id="A0A821AJG5"/>
<dbReference type="EMBL" id="CAJNYT010000706">
    <property type="protein sequence ID" value="CAF3365973.1"/>
    <property type="molecule type" value="Genomic_DNA"/>
</dbReference>
<dbReference type="InterPro" id="IPR011990">
    <property type="entry name" value="TPR-like_helical_dom_sf"/>
</dbReference>
<dbReference type="EMBL" id="CAJOBR010001139">
    <property type="protein sequence ID" value="CAF4581941.1"/>
    <property type="molecule type" value="Genomic_DNA"/>
</dbReference>
<evidence type="ECO:0000313" key="1">
    <source>
        <dbReference type="EMBL" id="CAF3365973.1"/>
    </source>
</evidence>
<accession>A0A821AJG5</accession>
<comment type="caution">
    <text evidence="2">The sequence shown here is derived from an EMBL/GenBank/DDBJ whole genome shotgun (WGS) entry which is preliminary data.</text>
</comment>
<dbReference type="SUPFAM" id="SSF48452">
    <property type="entry name" value="TPR-like"/>
    <property type="match status" value="1"/>
</dbReference>